<sequence length="204" mass="21162">MAAVALVLFGVYFAIAFGWRTWLQFRSTGDSGFRGISGRAGSVEWTGRVLFVVALVAAVAAPIADLAGLPTTDVLVGRPIQIAGVIITVAGIAATFAAQVAMGSSWRVGVDEAERTELVTGGAFALARNPIFTAMAVTGLGLVLVVPNVLGIAGLIGLVVAIQIQVRGVEEPYLARQHGNQWAAYSNRVGRFLPGIGTIKNGTT</sequence>
<dbReference type="STRING" id="585531.HMPREF0063_12862"/>
<evidence type="ECO:0000256" key="1">
    <source>
        <dbReference type="ARBA" id="ARBA00004127"/>
    </source>
</evidence>
<reference evidence="6" key="1">
    <citation type="submission" date="2010-08" db="EMBL/GenBank/DDBJ databases">
        <authorList>
            <person name="Muzny D."/>
            <person name="Qin X."/>
            <person name="Buhay C."/>
            <person name="Dugan-Rocha S."/>
            <person name="Ding Y."/>
            <person name="Chen G."/>
            <person name="Hawes A."/>
            <person name="Holder M."/>
            <person name="Jhangiani S."/>
            <person name="Johnson A."/>
            <person name="Khan Z."/>
            <person name="Li Z."/>
            <person name="Liu W."/>
            <person name="Liu X."/>
            <person name="Perez L."/>
            <person name="Shen H."/>
            <person name="Wang Q."/>
            <person name="Watt J."/>
            <person name="Xi L."/>
            <person name="Xin Y."/>
            <person name="Zhou J."/>
            <person name="Deng J."/>
            <person name="Jiang H."/>
            <person name="Liu Y."/>
            <person name="Qu J."/>
            <person name="Song X.-Z."/>
            <person name="Zhang L."/>
            <person name="Villasana D."/>
            <person name="Johnson A."/>
            <person name="Liu J."/>
            <person name="Liyanage D."/>
            <person name="Lorensuhewa L."/>
            <person name="Robinson T."/>
            <person name="Song A."/>
            <person name="Song B.-B."/>
            <person name="Dinh H."/>
            <person name="Thornton R."/>
            <person name="Coyle M."/>
            <person name="Francisco L."/>
            <person name="Jackson L."/>
            <person name="Javaid M."/>
            <person name="Korchina V."/>
            <person name="Kovar C."/>
            <person name="Mata R."/>
            <person name="Mathew T."/>
            <person name="Ngo R."/>
            <person name="Nguyen L."/>
            <person name="Nguyen N."/>
            <person name="Okwuonu G."/>
            <person name="Ongeri F."/>
            <person name="Pham C."/>
            <person name="Simmons D."/>
            <person name="Wilczek-Boney K."/>
            <person name="Hale W."/>
            <person name="Jakkamsetti A."/>
            <person name="Pham P."/>
            <person name="Ruth R."/>
            <person name="San Lucas F."/>
            <person name="Warren J."/>
            <person name="Zhang J."/>
            <person name="Zhao Z."/>
            <person name="Zhou C."/>
            <person name="Zhu D."/>
            <person name="Lee S."/>
            <person name="Bess C."/>
            <person name="Blankenburg K."/>
            <person name="Forbes L."/>
            <person name="Fu Q."/>
            <person name="Gubbala S."/>
            <person name="Hirani K."/>
            <person name="Jayaseelan J.C."/>
            <person name="Lara F."/>
            <person name="Munidasa M."/>
            <person name="Palculict T."/>
            <person name="Patil S."/>
            <person name="Pu L.-L."/>
            <person name="Saada N."/>
            <person name="Tang L."/>
            <person name="Weissenberger G."/>
            <person name="Zhu Y."/>
            <person name="Hemphill L."/>
            <person name="Shang Y."/>
            <person name="Youmans B."/>
            <person name="Ayvaz T."/>
            <person name="Ross M."/>
            <person name="Santibanez J."/>
            <person name="Aqrawi P."/>
            <person name="Gross S."/>
            <person name="Joshi V."/>
            <person name="Fowler G."/>
            <person name="Nazareth L."/>
            <person name="Reid J."/>
            <person name="Worley K."/>
            <person name="Petrosino J."/>
            <person name="Highlander S."/>
            <person name="Gibbs R."/>
        </authorList>
    </citation>
    <scope>NUCLEOTIDE SEQUENCE [LARGE SCALE GENOMIC DNA]</scope>
    <source>
        <strain evidence="6">DSM 15272</strain>
    </source>
</reference>
<dbReference type="Pfam" id="PF04191">
    <property type="entry name" value="PEMT"/>
    <property type="match status" value="1"/>
</dbReference>
<dbReference type="InterPro" id="IPR007318">
    <property type="entry name" value="Phopholipid_MeTrfase"/>
</dbReference>
<dbReference type="eggNOG" id="COG2020">
    <property type="taxonomic scope" value="Bacteria"/>
</dbReference>
<evidence type="ECO:0000256" key="2">
    <source>
        <dbReference type="ARBA" id="ARBA00022692"/>
    </source>
</evidence>
<keyword evidence="2 5" id="KW-0812">Transmembrane</keyword>
<comment type="caution">
    <text evidence="6">The sequence shown here is derived from an EMBL/GenBank/DDBJ whole genome shotgun (WGS) entry which is preliminary data.</text>
</comment>
<keyword evidence="7" id="KW-1185">Reference proteome</keyword>
<evidence type="ECO:0000313" key="6">
    <source>
        <dbReference type="EMBL" id="EFQ82020.1"/>
    </source>
</evidence>
<evidence type="ECO:0008006" key="8">
    <source>
        <dbReference type="Google" id="ProtNLM"/>
    </source>
</evidence>
<name>E2SFQ3_9ACTN</name>
<feature type="transmembrane region" description="Helical" evidence="5">
    <location>
        <begin position="131"/>
        <end position="162"/>
    </location>
</feature>
<keyword evidence="3 5" id="KW-1133">Transmembrane helix</keyword>
<gene>
    <name evidence="6" type="ORF">HMPREF0063_12862</name>
</gene>
<proteinExistence type="predicted"/>
<dbReference type="HOGENOM" id="CLU_065200_7_1_11"/>
<comment type="subcellular location">
    <subcellularLocation>
        <location evidence="1">Endomembrane system</location>
        <topology evidence="1">Multi-pass membrane protein</topology>
    </subcellularLocation>
</comment>
<dbReference type="Proteomes" id="UP000003111">
    <property type="component" value="Unassembled WGS sequence"/>
</dbReference>
<accession>E2SFQ3</accession>
<feature type="transmembrane region" description="Helical" evidence="5">
    <location>
        <begin position="80"/>
        <end position="102"/>
    </location>
</feature>
<feature type="transmembrane region" description="Helical" evidence="5">
    <location>
        <begin position="49"/>
        <end position="68"/>
    </location>
</feature>
<evidence type="ECO:0000313" key="7">
    <source>
        <dbReference type="Proteomes" id="UP000003111"/>
    </source>
</evidence>
<dbReference type="EMBL" id="ACLF03000013">
    <property type="protein sequence ID" value="EFQ82020.1"/>
    <property type="molecule type" value="Genomic_DNA"/>
</dbReference>
<dbReference type="OrthoDB" id="941586at2"/>
<dbReference type="AlphaFoldDB" id="E2SFQ3"/>
<organism evidence="6 7">
    <name type="scientific">Aeromicrobium marinum DSM 15272</name>
    <dbReference type="NCBI Taxonomy" id="585531"/>
    <lineage>
        <taxon>Bacteria</taxon>
        <taxon>Bacillati</taxon>
        <taxon>Actinomycetota</taxon>
        <taxon>Actinomycetes</taxon>
        <taxon>Propionibacteriales</taxon>
        <taxon>Nocardioidaceae</taxon>
        <taxon>Aeromicrobium</taxon>
    </lineage>
</organism>
<evidence type="ECO:0000256" key="4">
    <source>
        <dbReference type="ARBA" id="ARBA00023136"/>
    </source>
</evidence>
<dbReference type="GO" id="GO:0012505">
    <property type="term" value="C:endomembrane system"/>
    <property type="evidence" value="ECO:0007669"/>
    <property type="project" value="UniProtKB-SubCell"/>
</dbReference>
<evidence type="ECO:0000256" key="5">
    <source>
        <dbReference type="SAM" id="Phobius"/>
    </source>
</evidence>
<protein>
    <recommendedName>
        <fullName evidence="8">Isoprenylcysteine carboxyl methyltransferase family protein</fullName>
    </recommendedName>
</protein>
<dbReference type="Gene3D" id="1.20.120.1630">
    <property type="match status" value="1"/>
</dbReference>
<evidence type="ECO:0000256" key="3">
    <source>
        <dbReference type="ARBA" id="ARBA00022989"/>
    </source>
</evidence>
<dbReference type="RefSeq" id="WP_007079069.1">
    <property type="nucleotide sequence ID" value="NZ_CM001024.1"/>
</dbReference>
<keyword evidence="4 5" id="KW-0472">Membrane</keyword>